<dbReference type="InterPro" id="IPR003583">
    <property type="entry name" value="Hlx-hairpin-Hlx_DNA-bd_motif"/>
</dbReference>
<feature type="domain" description="Helix-hairpin-helix DNA-binding motif class 1" evidence="5">
    <location>
        <begin position="81"/>
        <end position="102"/>
    </location>
</feature>
<dbReference type="CDD" id="cd18809">
    <property type="entry name" value="SF1_C_RecD"/>
    <property type="match status" value="1"/>
</dbReference>
<comment type="similarity">
    <text evidence="3">Belongs to the RecD family. RecD2 subfamily.</text>
</comment>
<dbReference type="InterPro" id="IPR050534">
    <property type="entry name" value="Coronavir_polyprotein_1ab"/>
</dbReference>
<dbReference type="InterPro" id="IPR010994">
    <property type="entry name" value="RuvA_2-like"/>
</dbReference>
<feature type="domain" description="Helix-hairpin-helix DNA-binding motif class 1" evidence="5">
    <location>
        <begin position="116"/>
        <end position="135"/>
    </location>
</feature>
<dbReference type="GO" id="GO:0003677">
    <property type="term" value="F:DNA binding"/>
    <property type="evidence" value="ECO:0007669"/>
    <property type="project" value="UniProtKB-UniRule"/>
</dbReference>
<evidence type="ECO:0000256" key="2">
    <source>
        <dbReference type="ARBA" id="ARBA00022840"/>
    </source>
</evidence>
<dbReference type="Gene3D" id="1.10.150.20">
    <property type="entry name" value="5' to 3' exonuclease, C-terminal subdomain"/>
    <property type="match status" value="1"/>
</dbReference>
<dbReference type="SUPFAM" id="SSF52540">
    <property type="entry name" value="P-loop containing nucleoside triphosphate hydrolases"/>
    <property type="match status" value="1"/>
</dbReference>
<dbReference type="GO" id="GO:0006281">
    <property type="term" value="P:DNA repair"/>
    <property type="evidence" value="ECO:0007669"/>
    <property type="project" value="InterPro"/>
</dbReference>
<dbReference type="Gene3D" id="3.40.50.300">
    <property type="entry name" value="P-loop containing nucleotide triphosphate hydrolases"/>
    <property type="match status" value="2"/>
</dbReference>
<dbReference type="InterPro" id="IPR003593">
    <property type="entry name" value="AAA+_ATPase"/>
</dbReference>
<dbReference type="GO" id="GO:0006310">
    <property type="term" value="P:DNA recombination"/>
    <property type="evidence" value="ECO:0007669"/>
    <property type="project" value="InterPro"/>
</dbReference>
<feature type="coiled-coil region" evidence="4">
    <location>
        <begin position="290"/>
        <end position="317"/>
    </location>
</feature>
<keyword evidence="8" id="KW-1185">Reference proteome</keyword>
<dbReference type="Pfam" id="PF23139">
    <property type="entry name" value="OB_YrrC"/>
    <property type="match status" value="1"/>
</dbReference>
<evidence type="ECO:0000259" key="5">
    <source>
        <dbReference type="SMART" id="SM00278"/>
    </source>
</evidence>
<dbReference type="PANTHER" id="PTHR43788">
    <property type="entry name" value="DNA2/NAM7 HELICASE FAMILY MEMBER"/>
    <property type="match status" value="1"/>
</dbReference>
<feature type="domain" description="AAA+ ATPase" evidence="6">
    <location>
        <begin position="332"/>
        <end position="476"/>
    </location>
</feature>
<keyword evidence="2 3" id="KW-0067">ATP-binding</keyword>
<dbReference type="InterPro" id="IPR006345">
    <property type="entry name" value="RecD2"/>
</dbReference>
<feature type="domain" description="Helix-hairpin-helix DNA-binding motif class 1" evidence="5">
    <location>
        <begin position="180"/>
        <end position="199"/>
    </location>
</feature>
<organism evidence="7 8">
    <name type="scientific">Alkalithermobacter paradoxus</name>
    <dbReference type="NCBI Taxonomy" id="29349"/>
    <lineage>
        <taxon>Bacteria</taxon>
        <taxon>Bacillati</taxon>
        <taxon>Bacillota</taxon>
        <taxon>Clostridia</taxon>
        <taxon>Peptostreptococcales</taxon>
        <taxon>Tepidibacteraceae</taxon>
        <taxon>Alkalithermobacter</taxon>
    </lineage>
</organism>
<evidence type="ECO:0000313" key="7">
    <source>
        <dbReference type="EMBL" id="OPJ56059.1"/>
    </source>
</evidence>
<accession>A0A1V4I831</accession>
<dbReference type="SUPFAM" id="SSF47781">
    <property type="entry name" value="RuvA domain 2-like"/>
    <property type="match status" value="1"/>
</dbReference>
<dbReference type="EMBL" id="MZGW01000003">
    <property type="protein sequence ID" value="OPJ56059.1"/>
    <property type="molecule type" value="Genomic_DNA"/>
</dbReference>
<protein>
    <recommendedName>
        <fullName evidence="3">ATP-dependent RecD2 DNA helicase</fullName>
        <ecNumber evidence="3">5.6.2.3</ecNumber>
    </recommendedName>
    <alternativeName>
        <fullName evidence="3">DNA 5'-3' helicase subunit RecD2</fullName>
    </alternativeName>
</protein>
<dbReference type="AlphaFoldDB" id="A0A1V4I831"/>
<dbReference type="Gene3D" id="1.10.10.2220">
    <property type="match status" value="1"/>
</dbReference>
<dbReference type="NCBIfam" id="TIGR01448">
    <property type="entry name" value="recD_rel"/>
    <property type="match status" value="1"/>
</dbReference>
<dbReference type="InterPro" id="IPR029493">
    <property type="entry name" value="RecD2-like_HHH"/>
</dbReference>
<feature type="binding site" evidence="3">
    <location>
        <begin position="343"/>
        <end position="347"/>
    </location>
    <ligand>
        <name>ATP</name>
        <dbReference type="ChEBI" id="CHEBI:30616"/>
    </ligand>
</feature>
<evidence type="ECO:0000313" key="8">
    <source>
        <dbReference type="Proteomes" id="UP000190140"/>
    </source>
</evidence>
<keyword evidence="4" id="KW-0175">Coiled coil</keyword>
<dbReference type="Proteomes" id="UP000190140">
    <property type="component" value="Unassembled WGS sequence"/>
</dbReference>
<keyword evidence="3 7" id="KW-0378">Hydrolase</keyword>
<dbReference type="GO" id="GO:0016887">
    <property type="term" value="F:ATP hydrolysis activity"/>
    <property type="evidence" value="ECO:0007669"/>
    <property type="project" value="RHEA"/>
</dbReference>
<evidence type="ECO:0000256" key="4">
    <source>
        <dbReference type="SAM" id="Coils"/>
    </source>
</evidence>
<dbReference type="GO" id="GO:0005524">
    <property type="term" value="F:ATP binding"/>
    <property type="evidence" value="ECO:0007669"/>
    <property type="project" value="UniProtKB-UniRule"/>
</dbReference>
<dbReference type="EC" id="5.6.2.3" evidence="3"/>
<dbReference type="RefSeq" id="WP_079412171.1">
    <property type="nucleotide sequence ID" value="NZ_MZGW01000003.1"/>
</dbReference>
<dbReference type="InterPro" id="IPR041451">
    <property type="entry name" value="RecD2_SH13"/>
</dbReference>
<dbReference type="GO" id="GO:0009338">
    <property type="term" value="C:exodeoxyribonuclease V complex"/>
    <property type="evidence" value="ECO:0007669"/>
    <property type="project" value="TreeGrafter"/>
</dbReference>
<dbReference type="Pfam" id="PF14520">
    <property type="entry name" value="HHH_5"/>
    <property type="match status" value="1"/>
</dbReference>
<comment type="function">
    <text evidence="3">DNA-dependent ATPase and ATP-dependent 5'-3' DNA helicase. Has no activity on blunt DNA or DNA with 3'-overhangs, requires at least 10 bases of 5'-ssDNA for helicase activity.</text>
</comment>
<keyword evidence="3 7" id="KW-0347">Helicase</keyword>
<dbReference type="Gene3D" id="2.30.30.940">
    <property type="match status" value="1"/>
</dbReference>
<dbReference type="CDD" id="cd17933">
    <property type="entry name" value="DEXSc_RecD-like"/>
    <property type="match status" value="1"/>
</dbReference>
<dbReference type="InterPro" id="IPR027785">
    <property type="entry name" value="UvrD-like_helicase_C"/>
</dbReference>
<dbReference type="Pfam" id="PF18335">
    <property type="entry name" value="SH3_13"/>
    <property type="match status" value="1"/>
</dbReference>
<name>A0A1V4I831_9FIRM</name>
<evidence type="ECO:0000256" key="1">
    <source>
        <dbReference type="ARBA" id="ARBA00022741"/>
    </source>
</evidence>
<dbReference type="OrthoDB" id="9803432at2"/>
<evidence type="ECO:0000259" key="6">
    <source>
        <dbReference type="SMART" id="SM00382"/>
    </source>
</evidence>
<comment type="caution">
    <text evidence="7">The sequence shown here is derived from an EMBL/GenBank/DDBJ whole genome shotgun (WGS) entry which is preliminary data.</text>
</comment>
<evidence type="ECO:0000256" key="3">
    <source>
        <dbReference type="HAMAP-Rule" id="MF_01488"/>
    </source>
</evidence>
<keyword evidence="3" id="KW-0238">DNA-binding</keyword>
<reference evidence="7 8" key="1">
    <citation type="submission" date="2017-03" db="EMBL/GenBank/DDBJ databases">
        <title>Genome sequence of Clostridium thermoalcaliphilum DSM 7309.</title>
        <authorList>
            <person name="Poehlein A."/>
            <person name="Daniel R."/>
        </authorList>
    </citation>
    <scope>NUCLEOTIDE SEQUENCE [LARGE SCALE GENOMIC DNA]</scope>
    <source>
        <strain evidence="7 8">DSM 7309</strain>
    </source>
</reference>
<sequence length="742" mass="84599">MENIKGMINEIIFKNEDNGYTVATLETNDDEITIVGCLPTLSIGETIKVNGKWINHKIYGPQFEVESFMIDTPSSVDGIIAYLSSGMIKGIGPKIAEKIVQKFGVDTIDIIQRSPQLLTQIDGIGIKKAEQIGESFEKERELRNLIINLASFGIGANYCLRIYKRYKSNSLKIVKENPYRLAQDIRGIGFKLADDIAKKIGISPYSKDRIMQGIIYTLNQSLGEGHTFLPRSKLVSEARKILEIEENYIKDEITSLALDHQIQIEKGYSEENIYLLPYYISENGVCRKIIQLSQHEFEKLEIDIDEEIKKIEESEDISLAKNQKDAVTKALEKGVFVLTGGPGTGKTTTINTIIKLFENLNMEILLAAPTGRAAKRMSETTNKEAKTIHRLLEMGYSQDDDEFVFMKSEDDPLEADVVIIDEVSMVDVVLMYSLLKAIKVGTRVILVGDSDQLPSVGAGNVLRDIIDSQIVPVVKLDEIFRQAKESMIVVNAHKINKGESLLLNQKDKDFYFIQRTNNEDIVKEILHLVDKRLPEYYKVNKIKDIQILSPMRKGDLGVINLNNELQKVLNPKDRLKTEEVFQNRIFRVGDKVMQIKNNYNKKWETEDESEKGEGIYNGDIGYVYYINKEEKTIHVIFDESKIVKYEYSELDELDHSFCTTIHKSQGSEFPIVIMPMAWAPPMLLTRNLLYTGVTRAKRLVVLVGDIKYLNYMIKNNKIYDRYSNLKGKLSMFRDEGIIEKSE</sequence>
<proteinExistence type="inferred from homology"/>
<keyword evidence="3" id="KW-0413">Isomerase</keyword>
<dbReference type="InterPro" id="IPR055446">
    <property type="entry name" value="RecD2_N_OB"/>
</dbReference>
<dbReference type="HAMAP" id="MF_01488">
    <property type="entry name" value="RecD2"/>
    <property type="match status" value="1"/>
</dbReference>
<dbReference type="Pfam" id="PF14490">
    <property type="entry name" value="HHH_RecD2"/>
    <property type="match status" value="1"/>
</dbReference>
<dbReference type="Pfam" id="PF13538">
    <property type="entry name" value="UvrD_C_2"/>
    <property type="match status" value="1"/>
</dbReference>
<keyword evidence="1 3" id="KW-0547">Nucleotide-binding</keyword>
<dbReference type="STRING" id="29349.CLOTH_12370"/>
<dbReference type="GO" id="GO:0017116">
    <property type="term" value="F:single-stranded DNA helicase activity"/>
    <property type="evidence" value="ECO:0007669"/>
    <property type="project" value="TreeGrafter"/>
</dbReference>
<dbReference type="SMART" id="SM00278">
    <property type="entry name" value="HhH1"/>
    <property type="match status" value="3"/>
</dbReference>
<dbReference type="InterPro" id="IPR027417">
    <property type="entry name" value="P-loop_NTPase"/>
</dbReference>
<gene>
    <name evidence="3 7" type="primary">recD2</name>
    <name evidence="7" type="ORF">CLOTH_12370</name>
</gene>
<dbReference type="SMART" id="SM00382">
    <property type="entry name" value="AAA"/>
    <property type="match status" value="1"/>
</dbReference>
<dbReference type="PANTHER" id="PTHR43788:SF6">
    <property type="entry name" value="DNA HELICASE B"/>
    <property type="match status" value="1"/>
</dbReference>
<dbReference type="Pfam" id="PF13245">
    <property type="entry name" value="AAA_19"/>
    <property type="match status" value="1"/>
</dbReference>
<dbReference type="GO" id="GO:0043139">
    <property type="term" value="F:5'-3' DNA helicase activity"/>
    <property type="evidence" value="ECO:0007669"/>
    <property type="project" value="UniProtKB-UniRule"/>
</dbReference>
<comment type="catalytic activity">
    <reaction evidence="3">
        <text>ATP + H2O = ADP + phosphate + H(+)</text>
        <dbReference type="Rhea" id="RHEA:13065"/>
        <dbReference type="ChEBI" id="CHEBI:15377"/>
        <dbReference type="ChEBI" id="CHEBI:15378"/>
        <dbReference type="ChEBI" id="CHEBI:30616"/>
        <dbReference type="ChEBI" id="CHEBI:43474"/>
        <dbReference type="ChEBI" id="CHEBI:456216"/>
        <dbReference type="EC" id="5.6.2.3"/>
    </reaction>
</comment>